<keyword evidence="3" id="KW-0804">Transcription</keyword>
<proteinExistence type="predicted"/>
<keyword evidence="2" id="KW-0238">DNA-binding</keyword>
<evidence type="ECO:0000313" key="5">
    <source>
        <dbReference type="EMBL" id="GKX54854.1"/>
    </source>
</evidence>
<dbReference type="InterPro" id="IPR050204">
    <property type="entry name" value="AraC_XylS_family_regulators"/>
</dbReference>
<dbReference type="SMART" id="SM00342">
    <property type="entry name" value="HTH_ARAC"/>
    <property type="match status" value="1"/>
</dbReference>
<feature type="domain" description="HTH araC/xylS-type" evidence="4">
    <location>
        <begin position="223"/>
        <end position="323"/>
    </location>
</feature>
<dbReference type="Proteomes" id="UP001058124">
    <property type="component" value="Unassembled WGS sequence"/>
</dbReference>
<evidence type="ECO:0000256" key="1">
    <source>
        <dbReference type="ARBA" id="ARBA00023015"/>
    </source>
</evidence>
<dbReference type="AlphaFoldDB" id="A0AAV5N1F1"/>
<evidence type="ECO:0000313" key="6">
    <source>
        <dbReference type="Proteomes" id="UP001058124"/>
    </source>
</evidence>
<gene>
    <name evidence="5" type="ORF">SOASR030_09660</name>
</gene>
<dbReference type="InterPro" id="IPR009057">
    <property type="entry name" value="Homeodomain-like_sf"/>
</dbReference>
<dbReference type="PANTHER" id="PTHR46796:SF12">
    <property type="entry name" value="HTH-TYPE DNA-BINDING TRANSCRIPTIONAL ACTIVATOR EUTR"/>
    <property type="match status" value="1"/>
</dbReference>
<keyword evidence="6" id="KW-1185">Reference proteome</keyword>
<dbReference type="Gene3D" id="1.10.10.60">
    <property type="entry name" value="Homeodomain-like"/>
    <property type="match status" value="1"/>
</dbReference>
<dbReference type="GO" id="GO:0043565">
    <property type="term" value="F:sequence-specific DNA binding"/>
    <property type="evidence" value="ECO:0007669"/>
    <property type="project" value="InterPro"/>
</dbReference>
<reference evidence="5" key="1">
    <citation type="submission" date="2022-06" db="EMBL/GenBank/DDBJ databases">
        <title>Draft genome sequences of Leminorella grimontii str. JCM5902.</title>
        <authorList>
            <person name="Wakabayashi Y."/>
            <person name="Kojima K."/>
        </authorList>
    </citation>
    <scope>NUCLEOTIDE SEQUENCE</scope>
    <source>
        <strain evidence="5">JCM 5902</strain>
    </source>
</reference>
<dbReference type="PANTHER" id="PTHR46796">
    <property type="entry name" value="HTH-TYPE TRANSCRIPTIONAL ACTIVATOR RHAS-RELATED"/>
    <property type="match status" value="1"/>
</dbReference>
<evidence type="ECO:0000256" key="2">
    <source>
        <dbReference type="ARBA" id="ARBA00023125"/>
    </source>
</evidence>
<sequence length="336" mass="37965">MVSFPVYQCHVYLGLDVAKATDVILGGYFEHRLFSSTQLSLYHQRVRAKVGCLETGNYSFPVIARGRMPSDRVCIGFMAYGSEVARYNTTPIDPDEVQIYPEGCELLYHTSGPARWVVYSVERKLLQQAAVAYSGEPLPLSKDRIVSLRLGKNAVDELIRLTDEVFTVSQSRAMGSVDPDSEFSDALCDKLFNHYVSALCHSVILNNEEKKSAISHRHNNLIRDSEDFVMSREDVSSSLINIAERTGYSLRALELIFRNSVGMPPGKWFLNLRLNGALRDLLNASAESSVSSIATKWGFQHLSRFSEQYRKTFGEYPSHTLMRNQKRGQFVRVVED</sequence>
<dbReference type="EMBL" id="BRLH01000001">
    <property type="protein sequence ID" value="GKX54854.1"/>
    <property type="molecule type" value="Genomic_DNA"/>
</dbReference>
<keyword evidence="1" id="KW-0805">Transcription regulation</keyword>
<dbReference type="GO" id="GO:0003700">
    <property type="term" value="F:DNA-binding transcription factor activity"/>
    <property type="evidence" value="ECO:0007669"/>
    <property type="project" value="InterPro"/>
</dbReference>
<accession>A0AAV5N1F1</accession>
<dbReference type="SUPFAM" id="SSF46689">
    <property type="entry name" value="Homeodomain-like"/>
    <property type="match status" value="1"/>
</dbReference>
<dbReference type="RefSeq" id="WP_051155551.1">
    <property type="nucleotide sequence ID" value="NZ_BRLH01000001.1"/>
</dbReference>
<evidence type="ECO:0000256" key="3">
    <source>
        <dbReference type="ARBA" id="ARBA00023163"/>
    </source>
</evidence>
<name>A0AAV5N1F1_9GAMM</name>
<evidence type="ECO:0000259" key="4">
    <source>
        <dbReference type="PROSITE" id="PS01124"/>
    </source>
</evidence>
<protein>
    <recommendedName>
        <fullName evidence="4">HTH araC/xylS-type domain-containing protein</fullName>
    </recommendedName>
</protein>
<dbReference type="InterPro" id="IPR018060">
    <property type="entry name" value="HTH_AraC"/>
</dbReference>
<organism evidence="5 6">
    <name type="scientific">Leminorella grimontii</name>
    <dbReference type="NCBI Taxonomy" id="82981"/>
    <lineage>
        <taxon>Bacteria</taxon>
        <taxon>Pseudomonadati</taxon>
        <taxon>Pseudomonadota</taxon>
        <taxon>Gammaproteobacteria</taxon>
        <taxon>Enterobacterales</taxon>
        <taxon>Budviciaceae</taxon>
        <taxon>Leminorella</taxon>
    </lineage>
</organism>
<dbReference type="Pfam" id="PF12833">
    <property type="entry name" value="HTH_18"/>
    <property type="match status" value="1"/>
</dbReference>
<dbReference type="PROSITE" id="PS01124">
    <property type="entry name" value="HTH_ARAC_FAMILY_2"/>
    <property type="match status" value="1"/>
</dbReference>
<comment type="caution">
    <text evidence="5">The sequence shown here is derived from an EMBL/GenBank/DDBJ whole genome shotgun (WGS) entry which is preliminary data.</text>
</comment>